<dbReference type="RefSeq" id="XP_014148675.1">
    <property type="nucleotide sequence ID" value="XM_014293200.1"/>
</dbReference>
<dbReference type="GeneID" id="25913192"/>
<evidence type="ECO:0000256" key="1">
    <source>
        <dbReference type="SAM" id="SignalP"/>
    </source>
</evidence>
<feature type="signal peptide" evidence="1">
    <location>
        <begin position="1"/>
        <end position="17"/>
    </location>
</feature>
<protein>
    <submittedName>
        <fullName evidence="2">Uncharacterized protein</fullName>
    </submittedName>
</protein>
<sequence length="154" mass="16480">MNSVFFTVLATIAGANAVSLRDILSNHQIVTLLAANSVVEATLGLKGNGINKKVLSTAALIIKSDMIAAGCYDDESLHFASCFATVCLGTFLHLFNSEIHISNAHLSFDDAVNSTEKVATGKKQSQNRVNILGMQKVVYTADDCLNTEDNQTTQ</sequence>
<name>A0A0L0FFF3_9EUKA</name>
<evidence type="ECO:0000313" key="3">
    <source>
        <dbReference type="Proteomes" id="UP000054560"/>
    </source>
</evidence>
<keyword evidence="1" id="KW-0732">Signal</keyword>
<dbReference type="Proteomes" id="UP000054560">
    <property type="component" value="Unassembled WGS sequence"/>
</dbReference>
<organism evidence="2 3">
    <name type="scientific">Sphaeroforma arctica JP610</name>
    <dbReference type="NCBI Taxonomy" id="667725"/>
    <lineage>
        <taxon>Eukaryota</taxon>
        <taxon>Ichthyosporea</taxon>
        <taxon>Ichthyophonida</taxon>
        <taxon>Sphaeroforma</taxon>
    </lineage>
</organism>
<accession>A0A0L0FFF3</accession>
<gene>
    <name evidence="2" type="ORF">SARC_12688</name>
</gene>
<dbReference type="AlphaFoldDB" id="A0A0L0FFF3"/>
<proteinExistence type="predicted"/>
<dbReference type="EMBL" id="KQ244101">
    <property type="protein sequence ID" value="KNC74773.1"/>
    <property type="molecule type" value="Genomic_DNA"/>
</dbReference>
<keyword evidence="3" id="KW-1185">Reference proteome</keyword>
<evidence type="ECO:0000313" key="2">
    <source>
        <dbReference type="EMBL" id="KNC74773.1"/>
    </source>
</evidence>
<reference evidence="2 3" key="1">
    <citation type="submission" date="2011-02" db="EMBL/GenBank/DDBJ databases">
        <title>The Genome Sequence of Sphaeroforma arctica JP610.</title>
        <authorList>
            <consortium name="The Broad Institute Genome Sequencing Platform"/>
            <person name="Russ C."/>
            <person name="Cuomo C."/>
            <person name="Young S.K."/>
            <person name="Zeng Q."/>
            <person name="Gargeya S."/>
            <person name="Alvarado L."/>
            <person name="Berlin A."/>
            <person name="Chapman S.B."/>
            <person name="Chen Z."/>
            <person name="Freedman E."/>
            <person name="Gellesch M."/>
            <person name="Goldberg J."/>
            <person name="Griggs A."/>
            <person name="Gujja S."/>
            <person name="Heilman E."/>
            <person name="Heiman D."/>
            <person name="Howarth C."/>
            <person name="Mehta T."/>
            <person name="Neiman D."/>
            <person name="Pearson M."/>
            <person name="Roberts A."/>
            <person name="Saif S."/>
            <person name="Shea T."/>
            <person name="Shenoy N."/>
            <person name="Sisk P."/>
            <person name="Stolte C."/>
            <person name="Sykes S."/>
            <person name="White J."/>
            <person name="Yandava C."/>
            <person name="Burger G."/>
            <person name="Gray M.W."/>
            <person name="Holland P.W.H."/>
            <person name="King N."/>
            <person name="Lang F.B.F."/>
            <person name="Roger A.J."/>
            <person name="Ruiz-Trillo I."/>
            <person name="Haas B."/>
            <person name="Nusbaum C."/>
            <person name="Birren B."/>
        </authorList>
    </citation>
    <scope>NUCLEOTIDE SEQUENCE [LARGE SCALE GENOMIC DNA]</scope>
    <source>
        <strain evidence="2 3">JP610</strain>
    </source>
</reference>
<feature type="chain" id="PRO_5005538698" evidence="1">
    <location>
        <begin position="18"/>
        <end position="154"/>
    </location>
</feature>